<evidence type="ECO:0000256" key="1">
    <source>
        <dbReference type="SAM" id="MobiDB-lite"/>
    </source>
</evidence>
<gene>
    <name evidence="3" type="ORF">F5878DRAFT_293042</name>
</gene>
<sequence length="802" mass="90650">MLPRFLPRPMCLLVATVVYLSVALVIAIPLPVESQSGASNPVLPRAPREDLQGIFKTGYIVWDAHDPKKYNWVKPTADPSNASKMLCFEQTCFGYNRYTSKVEKAMMRIVRSTKGKIEAVRVLYRPLAAVTTKSRFTAHVRDALYEELMKITKGDIESESLPIDEQVPIDEKCIRVMLRRAQKRWIILKGYDQGAPLEENMKAPRKYWSTLRLGSCIDPDSGKNAFQVFVANSGTLLSAPNCICPQLLGKCYCHIYSETTKASKVHEIEPKRLENSRIHPVLVPRINGEEAHEKYETHQLEAEIKKDLTDTEALKQATGIPMDDPQSPYIPAMLTLWKMKEFLAKPYDSTDLDFEKLSLTSLIRFTKDHGRADVELGDKGRDRTGEPLVPAVSDVELGDKGRDHTGEPLVPAVSDVELGDKGRDHTGEPQLPVPTVFDASHPNKLRPSAVLRPGVFKIGNIVWDEHNPEKYDWVKPTKDLSNASKMLCILQTCFGYNRYTEKIEQATMKTRTGHAQKPFTGFYSSLAVITNQTRFTDEVRDALFQEFRTKITKYDIQYEFPTKDQIPIDEKCIHIMLRRAQRRSLFKSGYDPNASLEANMANPTRLYAWSALRFGHYNLESEKPGFQIVVDKITRELKVDEEPNCICPILLAKCYCLMRSKETKELKVHAISSTHLGDFLYHPTLEVRLNGDEAGEMYQTKQSTFEAVLEADLMDIEKLKLPTGSSVDSPQSHIRAVLTLWKMKGFLTKSFDSTDFEKSSLTSLIQPGKKRKGRADVEPGDESGSRVGEPPRKKAKTPQSSG</sequence>
<dbReference type="EMBL" id="MU805978">
    <property type="protein sequence ID" value="KAJ3843371.1"/>
    <property type="molecule type" value="Genomic_DNA"/>
</dbReference>
<evidence type="ECO:0000313" key="4">
    <source>
        <dbReference type="Proteomes" id="UP001163846"/>
    </source>
</evidence>
<organism evidence="3 4">
    <name type="scientific">Lentinula raphanica</name>
    <dbReference type="NCBI Taxonomy" id="153919"/>
    <lineage>
        <taxon>Eukaryota</taxon>
        <taxon>Fungi</taxon>
        <taxon>Dikarya</taxon>
        <taxon>Basidiomycota</taxon>
        <taxon>Agaricomycotina</taxon>
        <taxon>Agaricomycetes</taxon>
        <taxon>Agaricomycetidae</taxon>
        <taxon>Agaricales</taxon>
        <taxon>Marasmiineae</taxon>
        <taxon>Omphalotaceae</taxon>
        <taxon>Lentinula</taxon>
    </lineage>
</organism>
<feature type="region of interest" description="Disordered" evidence="1">
    <location>
        <begin position="758"/>
        <end position="802"/>
    </location>
</feature>
<feature type="compositionally biased region" description="Basic and acidic residues" evidence="1">
    <location>
        <begin position="375"/>
        <end position="385"/>
    </location>
</feature>
<comment type="caution">
    <text evidence="3">The sequence shown here is derived from an EMBL/GenBank/DDBJ whole genome shotgun (WGS) entry which is preliminary data.</text>
</comment>
<dbReference type="Proteomes" id="UP001163846">
    <property type="component" value="Unassembled WGS sequence"/>
</dbReference>
<proteinExistence type="predicted"/>
<evidence type="ECO:0000256" key="2">
    <source>
        <dbReference type="SAM" id="SignalP"/>
    </source>
</evidence>
<dbReference type="AlphaFoldDB" id="A0AA38PIJ5"/>
<reference evidence="3" key="1">
    <citation type="submission" date="2022-08" db="EMBL/GenBank/DDBJ databases">
        <authorList>
            <consortium name="DOE Joint Genome Institute"/>
            <person name="Min B."/>
            <person name="Riley R."/>
            <person name="Sierra-Patev S."/>
            <person name="Naranjo-Ortiz M."/>
            <person name="Looney B."/>
            <person name="Konkel Z."/>
            <person name="Slot J.C."/>
            <person name="Sakamoto Y."/>
            <person name="Steenwyk J.L."/>
            <person name="Rokas A."/>
            <person name="Carro J."/>
            <person name="Camarero S."/>
            <person name="Ferreira P."/>
            <person name="Molpeceres G."/>
            <person name="Ruiz-Duenas F.J."/>
            <person name="Serrano A."/>
            <person name="Henrissat B."/>
            <person name="Drula E."/>
            <person name="Hughes K.W."/>
            <person name="Mata J.L."/>
            <person name="Ishikawa N.K."/>
            <person name="Vargas-Isla R."/>
            <person name="Ushijima S."/>
            <person name="Smith C.A."/>
            <person name="Ahrendt S."/>
            <person name="Andreopoulos W."/>
            <person name="He G."/>
            <person name="Labutti K."/>
            <person name="Lipzen A."/>
            <person name="Ng V."/>
            <person name="Sandor L."/>
            <person name="Barry K."/>
            <person name="Martinez A.T."/>
            <person name="Xiao Y."/>
            <person name="Gibbons J.G."/>
            <person name="Terashima K."/>
            <person name="Hibbett D.S."/>
            <person name="Grigoriev I.V."/>
        </authorList>
    </citation>
    <scope>NUCLEOTIDE SEQUENCE</scope>
    <source>
        <strain evidence="3">TFB9207</strain>
    </source>
</reference>
<feature type="chain" id="PRO_5041430400" evidence="2">
    <location>
        <begin position="28"/>
        <end position="802"/>
    </location>
</feature>
<evidence type="ECO:0000313" key="3">
    <source>
        <dbReference type="EMBL" id="KAJ3843371.1"/>
    </source>
</evidence>
<keyword evidence="4" id="KW-1185">Reference proteome</keyword>
<feature type="compositionally biased region" description="Basic and acidic residues" evidence="1">
    <location>
        <begin position="397"/>
        <end position="406"/>
    </location>
</feature>
<keyword evidence="2" id="KW-0732">Signal</keyword>
<feature type="region of interest" description="Disordered" evidence="1">
    <location>
        <begin position="375"/>
        <end position="409"/>
    </location>
</feature>
<name>A0AA38PIJ5_9AGAR</name>
<feature type="signal peptide" evidence="2">
    <location>
        <begin position="1"/>
        <end position="27"/>
    </location>
</feature>
<accession>A0AA38PIJ5</accession>
<protein>
    <submittedName>
        <fullName evidence="3">Uncharacterized protein</fullName>
    </submittedName>
</protein>